<dbReference type="RefSeq" id="XP_022476491.1">
    <property type="nucleotide sequence ID" value="XM_022617026.1"/>
</dbReference>
<dbReference type="Gene3D" id="3.40.50.300">
    <property type="entry name" value="P-loop containing nucleotide triphosphate hydrolases"/>
    <property type="match status" value="1"/>
</dbReference>
<dbReference type="InterPro" id="IPR002110">
    <property type="entry name" value="Ankyrin_rpt"/>
</dbReference>
<feature type="repeat" description="ANK" evidence="2">
    <location>
        <begin position="923"/>
        <end position="955"/>
    </location>
</feature>
<keyword evidence="6" id="KW-1185">Reference proteome</keyword>
<evidence type="ECO:0000313" key="5">
    <source>
        <dbReference type="EMBL" id="OHE99342.1"/>
    </source>
</evidence>
<feature type="region of interest" description="Disordered" evidence="3">
    <location>
        <begin position="1270"/>
        <end position="1292"/>
    </location>
</feature>
<proteinExistence type="predicted"/>
<reference evidence="5 6" key="1">
    <citation type="submission" date="2016-09" db="EMBL/GenBank/DDBJ databases">
        <authorList>
            <person name="Capua I."/>
            <person name="De Benedictis P."/>
            <person name="Joannis T."/>
            <person name="Lombin L.H."/>
            <person name="Cattoli G."/>
        </authorList>
    </citation>
    <scope>NUCLEOTIDE SEQUENCE [LARGE SCALE GENOMIC DNA]</scope>
    <source>
        <strain evidence="5 6">IMI 309357</strain>
    </source>
</reference>
<dbReference type="STRING" id="1209926.A0A1G4BDD5"/>
<feature type="compositionally biased region" description="Basic and acidic residues" evidence="3">
    <location>
        <begin position="1282"/>
        <end position="1292"/>
    </location>
</feature>
<dbReference type="OrthoDB" id="7464126at2759"/>
<dbReference type="PROSITE" id="PS50088">
    <property type="entry name" value="ANK_REPEAT"/>
    <property type="match status" value="4"/>
</dbReference>
<accession>A0A1G4BDD5</accession>
<dbReference type="Gene3D" id="1.25.40.20">
    <property type="entry name" value="Ankyrin repeat-containing domain"/>
    <property type="match status" value="2"/>
</dbReference>
<dbReference type="SMART" id="SM00248">
    <property type="entry name" value="ANK"/>
    <property type="match status" value="8"/>
</dbReference>
<feature type="domain" description="Nephrocystin 3-like N-terminal" evidence="4">
    <location>
        <begin position="379"/>
        <end position="554"/>
    </location>
</feature>
<dbReference type="Pfam" id="PF12796">
    <property type="entry name" value="Ank_2"/>
    <property type="match status" value="2"/>
</dbReference>
<dbReference type="GeneID" id="34558536"/>
<evidence type="ECO:0000259" key="4">
    <source>
        <dbReference type="Pfam" id="PF24883"/>
    </source>
</evidence>
<evidence type="ECO:0000256" key="3">
    <source>
        <dbReference type="SAM" id="MobiDB-lite"/>
    </source>
</evidence>
<dbReference type="InterPro" id="IPR056884">
    <property type="entry name" value="NPHP3-like_N"/>
</dbReference>
<dbReference type="SUPFAM" id="SSF48403">
    <property type="entry name" value="Ankyrin repeat"/>
    <property type="match status" value="1"/>
</dbReference>
<comment type="caution">
    <text evidence="5">The sequence shown here is derived from an EMBL/GenBank/DDBJ whole genome shotgun (WGS) entry which is preliminary data.</text>
</comment>
<keyword evidence="2" id="KW-0040">ANK repeat</keyword>
<dbReference type="PROSITE" id="PS50297">
    <property type="entry name" value="ANK_REP_REGION"/>
    <property type="match status" value="3"/>
</dbReference>
<evidence type="ECO:0000256" key="2">
    <source>
        <dbReference type="PROSITE-ProRule" id="PRU00023"/>
    </source>
</evidence>
<feature type="repeat" description="ANK" evidence="2">
    <location>
        <begin position="1067"/>
        <end position="1096"/>
    </location>
</feature>
<dbReference type="SUPFAM" id="SSF52540">
    <property type="entry name" value="P-loop containing nucleoside triphosphate hydrolases"/>
    <property type="match status" value="1"/>
</dbReference>
<organism evidence="5 6">
    <name type="scientific">Colletotrichum orchidophilum</name>
    <dbReference type="NCBI Taxonomy" id="1209926"/>
    <lineage>
        <taxon>Eukaryota</taxon>
        <taxon>Fungi</taxon>
        <taxon>Dikarya</taxon>
        <taxon>Ascomycota</taxon>
        <taxon>Pezizomycotina</taxon>
        <taxon>Sordariomycetes</taxon>
        <taxon>Hypocreomycetidae</taxon>
        <taxon>Glomerellales</taxon>
        <taxon>Glomerellaceae</taxon>
        <taxon>Colletotrichum</taxon>
    </lineage>
</organism>
<feature type="repeat" description="ANK" evidence="2">
    <location>
        <begin position="1137"/>
        <end position="1166"/>
    </location>
</feature>
<dbReference type="InterPro" id="IPR036770">
    <property type="entry name" value="Ankyrin_rpt-contain_sf"/>
</dbReference>
<dbReference type="EMBL" id="MJBS01000037">
    <property type="protein sequence ID" value="OHE99342.1"/>
    <property type="molecule type" value="Genomic_DNA"/>
</dbReference>
<keyword evidence="1" id="KW-0677">Repeat</keyword>
<feature type="repeat" description="ANK" evidence="2">
    <location>
        <begin position="1099"/>
        <end position="1131"/>
    </location>
</feature>
<evidence type="ECO:0000313" key="6">
    <source>
        <dbReference type="Proteomes" id="UP000176998"/>
    </source>
</evidence>
<dbReference type="InterPro" id="IPR027417">
    <property type="entry name" value="P-loop_NTPase"/>
</dbReference>
<dbReference type="PANTHER" id="PTHR10039">
    <property type="entry name" value="AMELOGENIN"/>
    <property type="match status" value="1"/>
</dbReference>
<evidence type="ECO:0000256" key="1">
    <source>
        <dbReference type="ARBA" id="ARBA00022737"/>
    </source>
</evidence>
<dbReference type="Proteomes" id="UP000176998">
    <property type="component" value="Unassembled WGS sequence"/>
</dbReference>
<feature type="region of interest" description="Disordered" evidence="3">
    <location>
        <begin position="20"/>
        <end position="73"/>
    </location>
</feature>
<protein>
    <recommendedName>
        <fullName evidence="4">Nephrocystin 3-like N-terminal domain-containing protein</fullName>
    </recommendedName>
</protein>
<name>A0A1G4BDD5_9PEZI</name>
<dbReference type="Pfam" id="PF24883">
    <property type="entry name" value="NPHP3_N"/>
    <property type="match status" value="1"/>
</dbReference>
<gene>
    <name evidence="5" type="ORF">CORC01_05383</name>
</gene>
<dbReference type="Pfam" id="PF00023">
    <property type="entry name" value="Ank"/>
    <property type="match status" value="1"/>
</dbReference>
<sequence>MSGSRESDGGCLSALSSCFKRRGKPRPDVSESLNQAIPLMSPGTKVNELSASRSADDEIPSFTTPEIESPVSPPADLPAPLSAGIADKPDFIAPTLDEVSVTTDDAATILDLWKEAYEKVDVKTRNWIDSLPPADVKDPATELVELVRSCEKIHDEESFKLKVGDREILWRDYAKRVVSVVTAIGDIAVSFTPAPSTAVWSAVKVLLKANVSEREDLVAIMGCTDIVLCLVRRGKVYEEVYIGNSPRPPYEEDLKKKLVEVYVACLEFLAFVDQEMQHGNLGRFLDALLDPGHGEKRVSAVKALEQELEFAARACEVKAGDEHRKLLESLEVPLKNVDKNVTDVLRKLEKHEREIAMEYVSTIPVGIHHNEKHEKRTEGTCEWLVSHSKFLEWEDSDCNSVLWLQGNIGTGKSFLSSKVVDRYWIHDKTTSQLPSQHDRGFAFFYCNYSDPTRQSVHSILRSYIRQLGEVTGHPESVHEALYNLYRKKEQIQSDITVNDCETALIEMINSYPRTVLVLDALDECREDTRRQLVGLFKRLVEKSNRLLKIFIASRLEADIEKNLGSFQGPRAMIPIHTSDNHGDIEKFVNTEVDNFTGAWEPETKQRVKESLVEKSDGMFRWTYLQWEQLKELRTNSDVKRRLHGKLPKTLTAAYDEIYGQYDPESVERLMLQRAVRWVMCARRPFDSCILLSAMRVESERTDGDKALDKSDLTERILGTVCRHLVVRDPGLGDWKFPHASVAEYFEAKNESWVKDAQAEITIILINCMIDCCSAYSSVWPPSGVFKNDKDFALHFWFMTEREDQDQTLDPRHPLQEYTQQNWLTHIRDLSEKDDRIGDVARALKRFLGEEGPQQSSREYQVFCTHILAHARWDFFGREYTFDMRFHIKPSTNFVFGVVAMGLHRLLPEWWNRDLDLSSSVNGEGSGLLQIATRYGHYDLCEFLINQGCDINGFDEHEKDGPPLWISVDQQNIDIMKMLLKKGANMDCVVKGRTLLCLAAERSPECCAILLEMGLNPNMKCGGESITSCMFGCALSSAAYHGKLVTMKVLVGKRADVNLEVLIDPFGSPLAAAISGGELDCARFLLEKGADANADLRCGDFGSPLIAAAYSGDLDCVRLLLEHKADVNANSEVGLFGSPLAAAASMGMVDCARLLVEHGADVNAYLEFGEYGSILAAAIFSTVPSLDMIKFLVEEGGADLAQLAFTRPRRAERGTEIIRREADGRIYRKVWHLFSYELRTEEMRMAAYLTQELQMEAQVLISLGVPSGDLPPDTMADSDYEELDQHDVESGYC</sequence>